<reference evidence="5 6" key="1">
    <citation type="submission" date="2021-02" db="EMBL/GenBank/DDBJ databases">
        <title>Genome assembly of Pseudopithomyces chartarum.</title>
        <authorList>
            <person name="Jauregui R."/>
            <person name="Singh J."/>
            <person name="Voisey C."/>
        </authorList>
    </citation>
    <scope>NUCLEOTIDE SEQUENCE [LARGE SCALE GENOMIC DNA]</scope>
    <source>
        <strain evidence="5 6">AGR01</strain>
    </source>
</reference>
<dbReference type="GO" id="GO:0005634">
    <property type="term" value="C:nucleus"/>
    <property type="evidence" value="ECO:0007669"/>
    <property type="project" value="TreeGrafter"/>
</dbReference>
<comment type="caution">
    <text evidence="5">The sequence shown here is derived from an EMBL/GenBank/DDBJ whole genome shotgun (WGS) entry which is preliminary data.</text>
</comment>
<feature type="compositionally biased region" description="Acidic residues" evidence="3">
    <location>
        <begin position="305"/>
        <end position="315"/>
    </location>
</feature>
<feature type="region of interest" description="Disordered" evidence="3">
    <location>
        <begin position="304"/>
        <end position="331"/>
    </location>
</feature>
<dbReference type="GO" id="GO:0003676">
    <property type="term" value="F:nucleic acid binding"/>
    <property type="evidence" value="ECO:0007669"/>
    <property type="project" value="InterPro"/>
</dbReference>
<dbReference type="SMART" id="SM00474">
    <property type="entry name" value="35EXOc"/>
    <property type="match status" value="1"/>
</dbReference>
<dbReference type="SMART" id="SM00341">
    <property type="entry name" value="HRDC"/>
    <property type="match status" value="1"/>
</dbReference>
<feature type="region of interest" description="Disordered" evidence="3">
    <location>
        <begin position="485"/>
        <end position="600"/>
    </location>
</feature>
<accession>A0AAN6LQI4</accession>
<evidence type="ECO:0000313" key="6">
    <source>
        <dbReference type="Proteomes" id="UP001280581"/>
    </source>
</evidence>
<feature type="domain" description="HRDC" evidence="4">
    <location>
        <begin position="342"/>
        <end position="422"/>
    </location>
</feature>
<dbReference type="InterPro" id="IPR012337">
    <property type="entry name" value="RNaseH-like_sf"/>
</dbReference>
<evidence type="ECO:0000313" key="5">
    <source>
        <dbReference type="EMBL" id="KAK3200940.1"/>
    </source>
</evidence>
<dbReference type="PANTHER" id="PTHR13620">
    <property type="entry name" value="3-5 EXONUCLEASE"/>
    <property type="match status" value="1"/>
</dbReference>
<dbReference type="GO" id="GO:0000166">
    <property type="term" value="F:nucleotide binding"/>
    <property type="evidence" value="ECO:0007669"/>
    <property type="project" value="InterPro"/>
</dbReference>
<dbReference type="InterPro" id="IPR036397">
    <property type="entry name" value="RNaseH_sf"/>
</dbReference>
<evidence type="ECO:0000259" key="4">
    <source>
        <dbReference type="PROSITE" id="PS50967"/>
    </source>
</evidence>
<dbReference type="Gene3D" id="1.10.150.80">
    <property type="entry name" value="HRDC domain"/>
    <property type="match status" value="1"/>
</dbReference>
<feature type="compositionally biased region" description="Low complexity" evidence="3">
    <location>
        <begin position="551"/>
        <end position="577"/>
    </location>
</feature>
<dbReference type="GO" id="GO:0006139">
    <property type="term" value="P:nucleobase-containing compound metabolic process"/>
    <property type="evidence" value="ECO:0007669"/>
    <property type="project" value="InterPro"/>
</dbReference>
<gene>
    <name evidence="5" type="ORF">GRF29_213g445565</name>
</gene>
<dbReference type="InterPro" id="IPR051132">
    <property type="entry name" value="3-5_Exonuclease_domain"/>
</dbReference>
<keyword evidence="1" id="KW-0540">Nuclease</keyword>
<feature type="compositionally biased region" description="Polar residues" evidence="3">
    <location>
        <begin position="587"/>
        <end position="600"/>
    </location>
</feature>
<proteinExistence type="predicted"/>
<dbReference type="Gene3D" id="3.30.420.10">
    <property type="entry name" value="Ribonuclease H-like superfamily/Ribonuclease H"/>
    <property type="match status" value="1"/>
</dbReference>
<dbReference type="Proteomes" id="UP001280581">
    <property type="component" value="Unassembled WGS sequence"/>
</dbReference>
<dbReference type="GO" id="GO:0005737">
    <property type="term" value="C:cytoplasm"/>
    <property type="evidence" value="ECO:0007669"/>
    <property type="project" value="TreeGrafter"/>
</dbReference>
<dbReference type="InterPro" id="IPR044876">
    <property type="entry name" value="HRDC_dom_sf"/>
</dbReference>
<feature type="region of interest" description="Disordered" evidence="3">
    <location>
        <begin position="432"/>
        <end position="471"/>
    </location>
</feature>
<dbReference type="EMBL" id="WVTA01000017">
    <property type="protein sequence ID" value="KAK3200940.1"/>
    <property type="molecule type" value="Genomic_DNA"/>
</dbReference>
<dbReference type="SUPFAM" id="SSF47819">
    <property type="entry name" value="HRDC-like"/>
    <property type="match status" value="1"/>
</dbReference>
<feature type="compositionally biased region" description="Polar residues" evidence="3">
    <location>
        <begin position="432"/>
        <end position="444"/>
    </location>
</feature>
<evidence type="ECO:0000256" key="3">
    <source>
        <dbReference type="SAM" id="MobiDB-lite"/>
    </source>
</evidence>
<dbReference type="PANTHER" id="PTHR13620:SF104">
    <property type="entry name" value="EXONUCLEASE 3'-5' DOMAIN-CONTAINING PROTEIN 2"/>
    <property type="match status" value="1"/>
</dbReference>
<dbReference type="CDD" id="cd06141">
    <property type="entry name" value="WRN_exo"/>
    <property type="match status" value="1"/>
</dbReference>
<dbReference type="PROSITE" id="PS50967">
    <property type="entry name" value="HRDC"/>
    <property type="match status" value="1"/>
</dbReference>
<dbReference type="InterPro" id="IPR002121">
    <property type="entry name" value="HRDC_dom"/>
</dbReference>
<dbReference type="InterPro" id="IPR010997">
    <property type="entry name" value="HRDC-like_sf"/>
</dbReference>
<keyword evidence="6" id="KW-1185">Reference proteome</keyword>
<dbReference type="InterPro" id="IPR002562">
    <property type="entry name" value="3'-5'_exonuclease_dom"/>
</dbReference>
<dbReference type="GO" id="GO:0008408">
    <property type="term" value="F:3'-5' exonuclease activity"/>
    <property type="evidence" value="ECO:0007669"/>
    <property type="project" value="InterPro"/>
</dbReference>
<evidence type="ECO:0000256" key="2">
    <source>
        <dbReference type="ARBA" id="ARBA00022801"/>
    </source>
</evidence>
<keyword evidence="2" id="KW-0378">Hydrolase</keyword>
<dbReference type="SUPFAM" id="SSF53098">
    <property type="entry name" value="Ribonuclease H-like"/>
    <property type="match status" value="1"/>
</dbReference>
<dbReference type="AlphaFoldDB" id="A0AAN6LQI4"/>
<sequence length="713" mass="78612">MQVTNEPSPSVNESDDQTDSIALWPLSYRLHTLQQPTAVPWWSYRLYQTLAGDKVQVLYSKDKAQSEEIAQKFLDEPVVGFDMEWPCFVRNSDNPPLQRRIGLIQVASETTIALFHIGLHPGKTTDDIIAPSLKKLIESPTIAKTGVGILGADFARLRRYFGLKPQGAFELSHLDRLVKFANGPYDLLNTKMVALAHLVEGHLGLPLEKGSVRTSNWSKPLSDEQKNYAASDAYAGFMLFHCMNAKRLALSPVPGLPLFADQYPRKPKNAKGFAPLTTLMIHSTEEGGAAIAAIDFFVQNKDEPNAQEDVSEEADAPAGSPMVEEKKKTVKPKAAVTRESLSDVQRILYEELIQRRKVLAQANGLPAYVVANNTVLHGLAQQLPQNDKELLKVKGVGNVSVAKYGADWLEVIAQHIAIYGIQRPIDEASNLSTEVQQDLPSTPTRDSRRRISKSQSSDSSPAFDPPLQRTPALHTGLSFTLAETNLGVNDREDTSPSLMGRPGTSSKYEGIEMLDLTCDTPPPISRNTRPKNIVGQDDRRVTHTNGASRQSPDSSATSEDSSAFDTFHTPPSRSSSSLKRKRAEVTLGTSTPNRSQTQHPSFELVQEEEQVRYPQLPDTQPAPLSPKSKIFRNKLLAFSKLVTRRLSTNSSGSWVLPSTPIVSESTLDLIVAISPSTLEELNRVPGVETFAQACRDVQMDLLRNIIKFTPTRP</sequence>
<evidence type="ECO:0000256" key="1">
    <source>
        <dbReference type="ARBA" id="ARBA00022722"/>
    </source>
</evidence>
<organism evidence="5 6">
    <name type="scientific">Pseudopithomyces chartarum</name>
    <dbReference type="NCBI Taxonomy" id="1892770"/>
    <lineage>
        <taxon>Eukaryota</taxon>
        <taxon>Fungi</taxon>
        <taxon>Dikarya</taxon>
        <taxon>Ascomycota</taxon>
        <taxon>Pezizomycotina</taxon>
        <taxon>Dothideomycetes</taxon>
        <taxon>Pleosporomycetidae</taxon>
        <taxon>Pleosporales</taxon>
        <taxon>Massarineae</taxon>
        <taxon>Didymosphaeriaceae</taxon>
        <taxon>Pseudopithomyces</taxon>
    </lineage>
</organism>
<name>A0AAN6LQI4_9PLEO</name>
<protein>
    <recommendedName>
        <fullName evidence="4">HRDC domain-containing protein</fullName>
    </recommendedName>
</protein>
<dbReference type="Pfam" id="PF01612">
    <property type="entry name" value="DNA_pol_A_exo1"/>
    <property type="match status" value="1"/>
</dbReference>
<dbReference type="Pfam" id="PF00570">
    <property type="entry name" value="HRDC"/>
    <property type="match status" value="1"/>
</dbReference>